<evidence type="ECO:0000313" key="1">
    <source>
        <dbReference type="EMBL" id="CAA9553496.1"/>
    </source>
</evidence>
<organism evidence="1">
    <name type="scientific">uncultured Thermomicrobiales bacterium</name>
    <dbReference type="NCBI Taxonomy" id="1645740"/>
    <lineage>
        <taxon>Bacteria</taxon>
        <taxon>Pseudomonadati</taxon>
        <taxon>Thermomicrobiota</taxon>
        <taxon>Thermomicrobia</taxon>
        <taxon>Thermomicrobiales</taxon>
        <taxon>environmental samples</taxon>
    </lineage>
</organism>
<sequence>MAAAGAALPRRGASETGWTVVEVWESREALDRIFRERVGPALQEAGMSAQPRFFEVINTMTR</sequence>
<evidence type="ECO:0008006" key="2">
    <source>
        <dbReference type="Google" id="ProtNLM"/>
    </source>
</evidence>
<name>A0A6J4UKK3_9BACT</name>
<dbReference type="AlphaFoldDB" id="A0A6J4UKK3"/>
<proteinExistence type="predicted"/>
<reference evidence="1" key="1">
    <citation type="submission" date="2020-02" db="EMBL/GenBank/DDBJ databases">
        <authorList>
            <person name="Meier V. D."/>
        </authorList>
    </citation>
    <scope>NUCLEOTIDE SEQUENCE</scope>
    <source>
        <strain evidence="1">AVDCRST_MAG73</strain>
    </source>
</reference>
<protein>
    <recommendedName>
        <fullName evidence="2">ABM domain-containing protein</fullName>
    </recommendedName>
</protein>
<gene>
    <name evidence="1" type="ORF">AVDCRST_MAG73-3019</name>
</gene>
<accession>A0A6J4UKK3</accession>
<dbReference type="EMBL" id="CADCWE010000202">
    <property type="protein sequence ID" value="CAA9553496.1"/>
    <property type="molecule type" value="Genomic_DNA"/>
</dbReference>